<dbReference type="GO" id="GO:0004312">
    <property type="term" value="F:fatty acid synthase activity"/>
    <property type="evidence" value="ECO:0007669"/>
    <property type="project" value="TreeGrafter"/>
</dbReference>
<dbReference type="SMART" id="SM00825">
    <property type="entry name" value="PKS_KS"/>
    <property type="match status" value="1"/>
</dbReference>
<dbReference type="InterPro" id="IPR018201">
    <property type="entry name" value="Ketoacyl_synth_AS"/>
</dbReference>
<dbReference type="Pfam" id="PF00550">
    <property type="entry name" value="PP-binding"/>
    <property type="match status" value="1"/>
</dbReference>
<dbReference type="InterPro" id="IPR016039">
    <property type="entry name" value="Thiolase-like"/>
</dbReference>
<dbReference type="InterPro" id="IPR016035">
    <property type="entry name" value="Acyl_Trfase/lysoPLipase"/>
</dbReference>
<dbReference type="InterPro" id="IPR014043">
    <property type="entry name" value="Acyl_transferase_dom"/>
</dbReference>
<evidence type="ECO:0000256" key="3">
    <source>
        <dbReference type="ARBA" id="ARBA00022553"/>
    </source>
</evidence>
<keyword evidence="2" id="KW-0596">Phosphopantetheine</keyword>
<evidence type="ECO:0000259" key="5">
    <source>
        <dbReference type="PROSITE" id="PS50075"/>
    </source>
</evidence>
<dbReference type="InterPro" id="IPR036736">
    <property type="entry name" value="ACP-like_sf"/>
</dbReference>
<dbReference type="SMART" id="SM00827">
    <property type="entry name" value="PKS_AT"/>
    <property type="match status" value="1"/>
</dbReference>
<dbReference type="Pfam" id="PF02801">
    <property type="entry name" value="Ketoacyl-synt_C"/>
    <property type="match status" value="1"/>
</dbReference>
<evidence type="ECO:0000256" key="1">
    <source>
        <dbReference type="ARBA" id="ARBA00001957"/>
    </source>
</evidence>
<dbReference type="Gene3D" id="3.40.366.10">
    <property type="entry name" value="Malonyl-Coenzyme A Acyl Carrier Protein, domain 2"/>
    <property type="match status" value="2"/>
</dbReference>
<keyword evidence="4" id="KW-0808">Transferase</keyword>
<dbReference type="Gene3D" id="1.10.1240.100">
    <property type="match status" value="1"/>
</dbReference>
<dbReference type="PROSITE" id="PS50075">
    <property type="entry name" value="CARRIER"/>
    <property type="match status" value="1"/>
</dbReference>
<dbReference type="Pfam" id="PF00109">
    <property type="entry name" value="ketoacyl-synt"/>
    <property type="match status" value="1"/>
</dbReference>
<dbReference type="PROSITE" id="PS52004">
    <property type="entry name" value="KS3_2"/>
    <property type="match status" value="1"/>
</dbReference>
<organism evidence="7">
    <name type="scientific">Thermosporothrix sp. COM3</name>
    <dbReference type="NCBI Taxonomy" id="2490863"/>
    <lineage>
        <taxon>Bacteria</taxon>
        <taxon>Bacillati</taxon>
        <taxon>Chloroflexota</taxon>
        <taxon>Ktedonobacteria</taxon>
        <taxon>Ktedonobacterales</taxon>
        <taxon>Thermosporotrichaceae</taxon>
        <taxon>Thermosporothrix</taxon>
    </lineage>
</organism>
<dbReference type="FunFam" id="1.10.1200.10:FF:000005">
    <property type="entry name" value="Nonribosomal peptide synthetase 1"/>
    <property type="match status" value="1"/>
</dbReference>
<feature type="domain" description="Ketosynthase family 3 (KS3)" evidence="6">
    <location>
        <begin position="9"/>
        <end position="444"/>
    </location>
</feature>
<dbReference type="SMART" id="SM00823">
    <property type="entry name" value="PKS_PP"/>
    <property type="match status" value="1"/>
</dbReference>
<dbReference type="GO" id="GO:0006633">
    <property type="term" value="P:fatty acid biosynthetic process"/>
    <property type="evidence" value="ECO:0007669"/>
    <property type="project" value="InterPro"/>
</dbReference>
<dbReference type="EMBL" id="AP019376">
    <property type="protein sequence ID" value="BBH88070.1"/>
    <property type="molecule type" value="Genomic_DNA"/>
</dbReference>
<dbReference type="InterPro" id="IPR006162">
    <property type="entry name" value="Ppantetheine_attach_site"/>
</dbReference>
<dbReference type="InterPro" id="IPR001227">
    <property type="entry name" value="Ac_transferase_dom_sf"/>
</dbReference>
<comment type="cofactor">
    <cofactor evidence="1">
        <name>pantetheine 4'-phosphate</name>
        <dbReference type="ChEBI" id="CHEBI:47942"/>
    </cofactor>
</comment>
<dbReference type="SUPFAM" id="SSF52151">
    <property type="entry name" value="FabD/lysophospholipase-like"/>
    <property type="match status" value="1"/>
</dbReference>
<dbReference type="InterPro" id="IPR050091">
    <property type="entry name" value="PKS_NRPS_Biosynth_Enz"/>
</dbReference>
<dbReference type="PROSITE" id="PS00606">
    <property type="entry name" value="KS3_1"/>
    <property type="match status" value="1"/>
</dbReference>
<dbReference type="InterPro" id="IPR020841">
    <property type="entry name" value="PKS_Beta-ketoAc_synthase_dom"/>
</dbReference>
<keyword evidence="3" id="KW-0597">Phosphoprotein</keyword>
<dbReference type="Gene3D" id="1.10.1200.10">
    <property type="entry name" value="ACP-like"/>
    <property type="match status" value="1"/>
</dbReference>
<accession>A0A455SKC0</accession>
<evidence type="ECO:0000313" key="7">
    <source>
        <dbReference type="EMBL" id="BBH88070.1"/>
    </source>
</evidence>
<dbReference type="SUPFAM" id="SSF47336">
    <property type="entry name" value="ACP-like"/>
    <property type="match status" value="1"/>
</dbReference>
<proteinExistence type="predicted"/>
<dbReference type="CDD" id="cd00833">
    <property type="entry name" value="PKS"/>
    <property type="match status" value="1"/>
</dbReference>
<dbReference type="GO" id="GO:0004315">
    <property type="term" value="F:3-oxoacyl-[acyl-carrier-protein] synthase activity"/>
    <property type="evidence" value="ECO:0007669"/>
    <property type="project" value="InterPro"/>
</dbReference>
<feature type="domain" description="Carrier" evidence="5">
    <location>
        <begin position="804"/>
        <end position="879"/>
    </location>
</feature>
<dbReference type="Pfam" id="PF22621">
    <property type="entry name" value="CurL-like_PKS_C"/>
    <property type="match status" value="1"/>
</dbReference>
<dbReference type="InterPro" id="IPR020806">
    <property type="entry name" value="PKS_PP-bd"/>
</dbReference>
<dbReference type="Gene3D" id="3.40.47.10">
    <property type="match status" value="1"/>
</dbReference>
<dbReference type="PROSITE" id="PS00012">
    <property type="entry name" value="PHOSPHOPANTETHEINE"/>
    <property type="match status" value="1"/>
</dbReference>
<dbReference type="PANTHER" id="PTHR43775">
    <property type="entry name" value="FATTY ACID SYNTHASE"/>
    <property type="match status" value="1"/>
</dbReference>
<dbReference type="InterPro" id="IPR014031">
    <property type="entry name" value="Ketoacyl_synth_C"/>
</dbReference>
<dbReference type="PANTHER" id="PTHR43775:SF51">
    <property type="entry name" value="INACTIVE PHENOLPHTHIOCEROL SYNTHESIS POLYKETIDE SYNTHASE TYPE I PKS1-RELATED"/>
    <property type="match status" value="1"/>
</dbReference>
<dbReference type="InterPro" id="IPR014030">
    <property type="entry name" value="Ketoacyl_synth_N"/>
</dbReference>
<protein>
    <submittedName>
        <fullName evidence="7">Uncharacterized protein</fullName>
    </submittedName>
</protein>
<dbReference type="AlphaFoldDB" id="A0A455SKC0"/>
<dbReference type="SUPFAM" id="SSF53901">
    <property type="entry name" value="Thiolase-like"/>
    <property type="match status" value="1"/>
</dbReference>
<gene>
    <name evidence="7" type="ORF">KTC_28210</name>
</gene>
<dbReference type="GO" id="GO:0031177">
    <property type="term" value="F:phosphopantetheine binding"/>
    <property type="evidence" value="ECO:0007669"/>
    <property type="project" value="InterPro"/>
</dbReference>
<dbReference type="Gene3D" id="3.30.70.3290">
    <property type="match status" value="1"/>
</dbReference>
<evidence type="ECO:0000256" key="2">
    <source>
        <dbReference type="ARBA" id="ARBA00022450"/>
    </source>
</evidence>
<reference evidence="7" key="1">
    <citation type="submission" date="2018-12" db="EMBL/GenBank/DDBJ databases">
        <title>Novel natural products biosynthetic potential of the class Ktedonobacteria.</title>
        <authorList>
            <person name="Zheng Y."/>
            <person name="Saitou A."/>
            <person name="Wang C.M."/>
            <person name="Toyoda A."/>
            <person name="Minakuchi Y."/>
            <person name="Sekiguchi Y."/>
            <person name="Ueda K."/>
            <person name="Takano H."/>
            <person name="Sakai Y."/>
            <person name="Yokota A."/>
            <person name="Yabe S."/>
        </authorList>
    </citation>
    <scope>NUCLEOTIDE SEQUENCE</scope>
    <source>
        <strain evidence="7">COM3</strain>
    </source>
</reference>
<evidence type="ECO:0000259" key="6">
    <source>
        <dbReference type="PROSITE" id="PS52004"/>
    </source>
</evidence>
<sequence length="901" mass="99421">MYEELNSTETDIAIIGMSGRFPQAPNLKAFWHSIQDGAVGSTELSEESLRAALHQSLGYVPEELLTRWLQDPLYVRRSFSLEHIDRFDAAFFGYSASEAELLDPQHRLFLECAWETMEDAGYDPEQYSGLIGVFTSAEPSTYHHMLHTSILPADRDFLTLLGNQTDYLPAQVAHKLNCKGPSFSIQSACSSSLTALHVACQSLRAGECDMALVGGVVAYATQNVGYHYTEGGLSSPDGHCRPFDSQAQGTVLALGGVGVVLLKPLAEAIEEGDNIHALIKSSAINNDGALRTGFAAPSIRGQMRVVAEALAVAEVEPESIRYLEAHGTGTPLGDAIEVSALTQAFRRKTKKKQFCALGSLKANFGHLGAASGIAAVLKAALALEQKVVPPLAQFSSPNPQLNLPESPFFIPTAPQPWEEKEYPRRTGIHSVGIGGSNAHMILEEAPSWHPEPSRRSLYLLPLSARTPSSLETATRQLLTCLKEPAQHDLADIAYTLQVGRRHFAHRRIVRCHTHEEAIAALERPTPDLAGQVQEAPQVAFLFPESSPATSFDIPLYKSEPVYQECVDTCLAFLRSRFELDLRTFLPPNTQYHARLVSFVQTYALARLWLSRGLQPVAMAGEQHGEYVAACLSATLTLEEALTLLVLYDRSEALLQAARAIPARPPTIPYVSSLTGTWVTGTGNAVTWLHQPGQSFAQSIRTLHQKADTLFVGIAPQEPLQIRPALSLHLANDLEAMGRLWLAGCPVRWNTLYLQEQRRRVSLPTYPFERERYWIYPPRSSNLTETQSGTQVQQPRPPLSTAYVAPRNEIEQTLTTIWQALFKLETIGIHDSFQELGGHSLLAMRLAARIRDAFPFDFPLSTIFTMSTIAELSEYIENQLLQKVESLSEAEAQQLIQNMSRS</sequence>
<name>A0A455SKC0_9CHLR</name>
<dbReference type="InterPro" id="IPR009081">
    <property type="entry name" value="PP-bd_ACP"/>
</dbReference>
<evidence type="ECO:0000256" key="4">
    <source>
        <dbReference type="ARBA" id="ARBA00022679"/>
    </source>
</evidence>